<dbReference type="STRING" id="112901.SAMN04488500_101117"/>
<feature type="transmembrane region" description="Helical" evidence="1">
    <location>
        <begin position="203"/>
        <end position="223"/>
    </location>
</feature>
<feature type="transmembrane region" description="Helical" evidence="1">
    <location>
        <begin position="414"/>
        <end position="430"/>
    </location>
</feature>
<sequence>METLSLLLQGFTISIIPANLLACTIGVLIGTLVGVLPGIGTVSTIALLLPFSYSMDSTAALIMFAGIYYGSKFGGSTTSILLNVPGEAASVVTCLDGYPMAQLGRAGAALAVSAIGSFVASTIGVIGLTLFAPPLAQAALAFGPPEYFALALVGLIILTNLTGTSTLKSAMMVVVGIMLGTIGLDSLSGISRFTLGFDEMDRGFELSILAMGMFGIGEILTVMTKTTTPPSLPTIRFRDLYPTREEWRRSVPPMFRGGIVGFLVGLLPGPAATIASFVSYSLEKRCSKNPAEFGHGAIEGVAGPESANNSAISATMIPLLSLGLPFCGATAILLSGFMIHGITPGPALITQQPDLFWGLITSMYIGSVLLLIINLPLIGIFVQLLKTPLNILMPLIALLTLTGAYSINNSMSDLVWIVIFGVVGFFLRRTGFEPGPLLIGVILGPGLEQGLVRGLIICDGNIWSLFTRPLAGSILAVGVLVILYNTTNWFIKDNKRRKEEHC</sequence>
<feature type="transmembrane region" description="Helical" evidence="1">
    <location>
        <begin position="170"/>
        <end position="191"/>
    </location>
</feature>
<keyword evidence="1" id="KW-0812">Transmembrane</keyword>
<evidence type="ECO:0000259" key="2">
    <source>
        <dbReference type="Pfam" id="PF01970"/>
    </source>
</evidence>
<proteinExistence type="predicted"/>
<gene>
    <name evidence="3" type="ORF">SAMN04488500_101117</name>
</gene>
<evidence type="ECO:0000313" key="3">
    <source>
        <dbReference type="EMBL" id="SMC32538.1"/>
    </source>
</evidence>
<feature type="transmembrane region" description="Helical" evidence="1">
    <location>
        <begin position="108"/>
        <end position="131"/>
    </location>
</feature>
<dbReference type="Pfam" id="PF01970">
    <property type="entry name" value="TctA"/>
    <property type="match status" value="1"/>
</dbReference>
<protein>
    <submittedName>
        <fullName evidence="3">Putative tricarboxylic transport membrane protein</fullName>
    </submittedName>
</protein>
<feature type="domain" description="DUF112" evidence="2">
    <location>
        <begin position="20"/>
        <end position="438"/>
    </location>
</feature>
<feature type="transmembrane region" description="Helical" evidence="1">
    <location>
        <begin position="138"/>
        <end position="158"/>
    </location>
</feature>
<dbReference type="EMBL" id="FWXI01000001">
    <property type="protein sequence ID" value="SMC32538.1"/>
    <property type="molecule type" value="Genomic_DNA"/>
</dbReference>
<keyword evidence="4" id="KW-1185">Reference proteome</keyword>
<feature type="transmembrane region" description="Helical" evidence="1">
    <location>
        <begin position="389"/>
        <end position="408"/>
    </location>
</feature>
<feature type="transmembrane region" description="Helical" evidence="1">
    <location>
        <begin position="437"/>
        <end position="457"/>
    </location>
</feature>
<evidence type="ECO:0000256" key="1">
    <source>
        <dbReference type="SAM" id="Phobius"/>
    </source>
</evidence>
<feature type="transmembrane region" description="Helical" evidence="1">
    <location>
        <begin position="45"/>
        <end position="69"/>
    </location>
</feature>
<organism evidence="3 4">
    <name type="scientific">Sporomusa malonica</name>
    <dbReference type="NCBI Taxonomy" id="112901"/>
    <lineage>
        <taxon>Bacteria</taxon>
        <taxon>Bacillati</taxon>
        <taxon>Bacillota</taxon>
        <taxon>Negativicutes</taxon>
        <taxon>Selenomonadales</taxon>
        <taxon>Sporomusaceae</taxon>
        <taxon>Sporomusa</taxon>
    </lineage>
</organism>
<name>A0A1W1Y9V4_9FIRM</name>
<feature type="transmembrane region" description="Helical" evidence="1">
    <location>
        <begin position="355"/>
        <end position="382"/>
    </location>
</feature>
<accession>A0A1W1Y9V4</accession>
<dbReference type="PANTHER" id="PTHR35342:SF5">
    <property type="entry name" value="TRICARBOXYLIC TRANSPORT PROTEIN"/>
    <property type="match status" value="1"/>
</dbReference>
<evidence type="ECO:0000313" key="4">
    <source>
        <dbReference type="Proteomes" id="UP000192738"/>
    </source>
</evidence>
<feature type="transmembrane region" description="Helical" evidence="1">
    <location>
        <begin position="469"/>
        <end position="491"/>
    </location>
</feature>
<dbReference type="RefSeq" id="WP_084573649.1">
    <property type="nucleotide sequence ID" value="NZ_CP155572.1"/>
</dbReference>
<dbReference type="AlphaFoldDB" id="A0A1W1Y9V4"/>
<feature type="transmembrane region" description="Helical" evidence="1">
    <location>
        <begin position="259"/>
        <end position="280"/>
    </location>
</feature>
<dbReference type="PANTHER" id="PTHR35342">
    <property type="entry name" value="TRICARBOXYLIC TRANSPORT PROTEIN"/>
    <property type="match status" value="1"/>
</dbReference>
<feature type="transmembrane region" description="Helical" evidence="1">
    <location>
        <begin position="319"/>
        <end position="343"/>
    </location>
</feature>
<feature type="transmembrane region" description="Helical" evidence="1">
    <location>
        <begin position="6"/>
        <end position="33"/>
    </location>
</feature>
<dbReference type="Proteomes" id="UP000192738">
    <property type="component" value="Unassembled WGS sequence"/>
</dbReference>
<dbReference type="InterPro" id="IPR002823">
    <property type="entry name" value="DUF112_TM"/>
</dbReference>
<reference evidence="3 4" key="1">
    <citation type="submission" date="2017-04" db="EMBL/GenBank/DDBJ databases">
        <authorList>
            <person name="Afonso C.L."/>
            <person name="Miller P.J."/>
            <person name="Scott M.A."/>
            <person name="Spackman E."/>
            <person name="Goraichik I."/>
            <person name="Dimitrov K.M."/>
            <person name="Suarez D.L."/>
            <person name="Swayne D.E."/>
        </authorList>
    </citation>
    <scope>NUCLEOTIDE SEQUENCE [LARGE SCALE GENOMIC DNA]</scope>
    <source>
        <strain evidence="3 4">DSM 5090</strain>
    </source>
</reference>
<keyword evidence="1" id="KW-0472">Membrane</keyword>
<keyword evidence="1" id="KW-1133">Transmembrane helix</keyword>
<dbReference type="OrthoDB" id="9781349at2"/>